<dbReference type="PROSITE" id="PS00166">
    <property type="entry name" value="ENOYL_COA_HYDRATASE"/>
    <property type="match status" value="1"/>
</dbReference>
<dbReference type="EMBL" id="LAZR01019406">
    <property type="protein sequence ID" value="KKL92653.1"/>
    <property type="molecule type" value="Genomic_DNA"/>
</dbReference>
<comment type="caution">
    <text evidence="2">The sequence shown here is derived from an EMBL/GenBank/DDBJ whole genome shotgun (WGS) entry which is preliminary data.</text>
</comment>
<dbReference type="CDD" id="cd06558">
    <property type="entry name" value="crotonase-like"/>
    <property type="match status" value="1"/>
</dbReference>
<reference evidence="2" key="1">
    <citation type="journal article" date="2015" name="Nature">
        <title>Complex archaea that bridge the gap between prokaryotes and eukaryotes.</title>
        <authorList>
            <person name="Spang A."/>
            <person name="Saw J.H."/>
            <person name="Jorgensen S.L."/>
            <person name="Zaremba-Niedzwiedzka K."/>
            <person name="Martijn J."/>
            <person name="Lind A.E."/>
            <person name="van Eijk R."/>
            <person name="Schleper C."/>
            <person name="Guy L."/>
            <person name="Ettema T.J."/>
        </authorList>
    </citation>
    <scope>NUCLEOTIDE SEQUENCE</scope>
</reference>
<dbReference type="InterPro" id="IPR001753">
    <property type="entry name" value="Enoyl-CoA_hydra/iso"/>
</dbReference>
<name>A0A0F9G1W9_9ZZZZ</name>
<dbReference type="PANTHER" id="PTHR43684">
    <property type="match status" value="1"/>
</dbReference>
<comment type="similarity">
    <text evidence="1">Belongs to the enoyl-CoA hydratase/isomerase family.</text>
</comment>
<dbReference type="SUPFAM" id="SSF52096">
    <property type="entry name" value="ClpP/crotonase"/>
    <property type="match status" value="1"/>
</dbReference>
<evidence type="ECO:0000313" key="2">
    <source>
        <dbReference type="EMBL" id="KKL92653.1"/>
    </source>
</evidence>
<dbReference type="Gene3D" id="1.10.12.10">
    <property type="entry name" value="Lyase 2-enoyl-coa Hydratase, Chain A, domain 2"/>
    <property type="match status" value="1"/>
</dbReference>
<proteinExistence type="inferred from homology"/>
<dbReference type="InterPro" id="IPR029045">
    <property type="entry name" value="ClpP/crotonase-like_dom_sf"/>
</dbReference>
<dbReference type="InterPro" id="IPR014748">
    <property type="entry name" value="Enoyl-CoA_hydra_C"/>
</dbReference>
<dbReference type="Pfam" id="PF00378">
    <property type="entry name" value="ECH_1"/>
    <property type="match status" value="1"/>
</dbReference>
<dbReference type="AlphaFoldDB" id="A0A0F9G1W9"/>
<dbReference type="GO" id="GO:0003824">
    <property type="term" value="F:catalytic activity"/>
    <property type="evidence" value="ECO:0007669"/>
    <property type="project" value="InterPro"/>
</dbReference>
<evidence type="ECO:0008006" key="3">
    <source>
        <dbReference type="Google" id="ProtNLM"/>
    </source>
</evidence>
<protein>
    <recommendedName>
        <fullName evidence="3">Enoyl-CoA hydratase</fullName>
    </recommendedName>
</protein>
<gene>
    <name evidence="2" type="ORF">LCGC14_1882550</name>
</gene>
<dbReference type="PANTHER" id="PTHR43684:SF4">
    <property type="entry name" value="ENOYL-COA HYDRATASE_ISOMERASE FAMILY PROTEIN (AFU_ORTHOLOGUE AFUA_1G01890)"/>
    <property type="match status" value="1"/>
</dbReference>
<accession>A0A0F9G1W9</accession>
<sequence length="264" mass="29444">MPNYETIDLEIDESNNIAIIFLNRPQQFNAFNIKLIEELISAFNTISNDKRIRCLVISGRGKAFCSGGDVSEFKRAEKPDEFMSQIVEFLHKGIKILKEMKILSIAAINGPCFGAGLGYATACDFRVSSEKAIFGCAFTKIGLSPDSSSTFHIPKLVGLSLANEMLFLNRVLTAEEALKYGLINKIINADSFIEEVKDFAIEVSRGAPLAFSYTKNLLKQSFTNDLETHLKREAENIVKTAGTEDFQEGLKAFFEKREPDFKGK</sequence>
<dbReference type="Gene3D" id="3.90.226.10">
    <property type="entry name" value="2-enoyl-CoA Hydratase, Chain A, domain 1"/>
    <property type="match status" value="1"/>
</dbReference>
<dbReference type="InterPro" id="IPR018376">
    <property type="entry name" value="Enoyl-CoA_hyd/isom_CS"/>
</dbReference>
<organism evidence="2">
    <name type="scientific">marine sediment metagenome</name>
    <dbReference type="NCBI Taxonomy" id="412755"/>
    <lineage>
        <taxon>unclassified sequences</taxon>
        <taxon>metagenomes</taxon>
        <taxon>ecological metagenomes</taxon>
    </lineage>
</organism>
<evidence type="ECO:0000256" key="1">
    <source>
        <dbReference type="ARBA" id="ARBA00005254"/>
    </source>
</evidence>
<dbReference type="InterPro" id="IPR051053">
    <property type="entry name" value="ECH/Chromodomain_protein"/>
</dbReference>